<dbReference type="Pfam" id="PF13628">
    <property type="entry name" value="DUF4142"/>
    <property type="match status" value="1"/>
</dbReference>
<dbReference type="PANTHER" id="PTHR38593">
    <property type="entry name" value="BLR2558 PROTEIN"/>
    <property type="match status" value="1"/>
</dbReference>
<feature type="signal peptide" evidence="1">
    <location>
        <begin position="1"/>
        <end position="25"/>
    </location>
</feature>
<sequence length="174" mass="18793" precursor="true">MDGFNLRHLALAVALSTGMMGTAFAATSNDFVDKAAAGGIAEIEASRLALEKSQSADIKAFANMMITDHGKANDELATIAKKNDIEVPDDTTLVKQAKEKILDMRDESFDAAYANNQVKAHEEAIELFKKEANTVTDDKTKGATELKGFAQKMLPGLEKHLDMAKKLQAAHPSK</sequence>
<dbReference type="Proteomes" id="UP000326018">
    <property type="component" value="Unassembled WGS sequence"/>
</dbReference>
<feature type="domain" description="DUF4142" evidence="2">
    <location>
        <begin position="28"/>
        <end position="167"/>
    </location>
</feature>
<dbReference type="AlphaFoldDB" id="A0A5E7A0Q4"/>
<dbReference type="Gene3D" id="1.20.1260.10">
    <property type="match status" value="1"/>
</dbReference>
<protein>
    <recommendedName>
        <fullName evidence="2">DUF4142 domain-containing protein</fullName>
    </recommendedName>
</protein>
<reference evidence="3 4" key="1">
    <citation type="submission" date="2019-09" db="EMBL/GenBank/DDBJ databases">
        <authorList>
            <person name="Chandra G."/>
            <person name="Truman W A."/>
        </authorList>
    </citation>
    <scope>NUCLEOTIDE SEQUENCE [LARGE SCALE GENOMIC DNA]</scope>
    <source>
        <strain evidence="3">PS712</strain>
    </source>
</reference>
<dbReference type="RefSeq" id="WP_150700637.1">
    <property type="nucleotide sequence ID" value="NZ_CABVIB010000001.1"/>
</dbReference>
<dbReference type="PANTHER" id="PTHR38593:SF1">
    <property type="entry name" value="BLR2558 PROTEIN"/>
    <property type="match status" value="1"/>
</dbReference>
<dbReference type="InterPro" id="IPR012347">
    <property type="entry name" value="Ferritin-like"/>
</dbReference>
<name>A0A5E7A0Q4_PSEFL</name>
<feature type="chain" id="PRO_5023053059" description="DUF4142 domain-containing protein" evidence="1">
    <location>
        <begin position="26"/>
        <end position="174"/>
    </location>
</feature>
<dbReference type="OrthoDB" id="118677at2"/>
<dbReference type="InterPro" id="IPR025419">
    <property type="entry name" value="DUF4142"/>
</dbReference>
<evidence type="ECO:0000313" key="4">
    <source>
        <dbReference type="Proteomes" id="UP000326018"/>
    </source>
</evidence>
<dbReference type="EMBL" id="CABVIB010000001">
    <property type="protein sequence ID" value="VVN69453.1"/>
    <property type="molecule type" value="Genomic_DNA"/>
</dbReference>
<evidence type="ECO:0000256" key="1">
    <source>
        <dbReference type="SAM" id="SignalP"/>
    </source>
</evidence>
<organism evidence="3 4">
    <name type="scientific">Pseudomonas fluorescens</name>
    <dbReference type="NCBI Taxonomy" id="294"/>
    <lineage>
        <taxon>Bacteria</taxon>
        <taxon>Pseudomonadati</taxon>
        <taxon>Pseudomonadota</taxon>
        <taxon>Gammaproteobacteria</taxon>
        <taxon>Pseudomonadales</taxon>
        <taxon>Pseudomonadaceae</taxon>
        <taxon>Pseudomonas</taxon>
    </lineage>
</organism>
<accession>A0A5E7A0Q4</accession>
<evidence type="ECO:0000313" key="3">
    <source>
        <dbReference type="EMBL" id="VVN69453.1"/>
    </source>
</evidence>
<evidence type="ECO:0000259" key="2">
    <source>
        <dbReference type="Pfam" id="PF13628"/>
    </source>
</evidence>
<gene>
    <name evidence="3" type="ORF">PS712_00320</name>
</gene>
<keyword evidence="1" id="KW-0732">Signal</keyword>
<proteinExistence type="predicted"/>